<evidence type="ECO:0000313" key="1">
    <source>
        <dbReference type="EMBL" id="KAJ9576165.1"/>
    </source>
</evidence>
<accession>A0AAD7Z9B8</accession>
<dbReference type="GO" id="GO:0005634">
    <property type="term" value="C:nucleus"/>
    <property type="evidence" value="ECO:0007669"/>
    <property type="project" value="TreeGrafter"/>
</dbReference>
<sequence>MYVVINSVGRLTYKPFLETLKCFSTSNVRFQPRRRDYVGRPAPNPGIQHQLNNFDVEDNSSEETYEFEDMESDFMELHEMHHMHEKDEKDRKSKIQLKMVGQKYFKPSKSPNLLTWAEKEQIHYLHSSDPEKWNINKLAESFPATEEIIKKILKSSWKPQDSTRIIKHDQMVQKNWQLLQSDKLDIDPELKKHVNKFTSRNISVHHIPDPSVEEKWRPKPKITEFGNIIDSYRHLKGEDQEKPTGVVHRSHKDLVTPKDDSYVIPNKGESYVKSGCSTLESYRKNIDIAIQKGHTPSLDARLMLKHSDTNSNQVENTESLDLAVSSSTQGLQNVEIELRNDDFPPEKIIIPKNKWKRGATFKMGDCYYDDDGTFLYRVPGMK</sequence>
<dbReference type="Proteomes" id="UP001233999">
    <property type="component" value="Unassembled WGS sequence"/>
</dbReference>
<name>A0AAD7Z9B8_DIPPU</name>
<keyword evidence="2" id="KW-1185">Reference proteome</keyword>
<dbReference type="AlphaFoldDB" id="A0AAD7Z9B8"/>
<reference evidence="1" key="1">
    <citation type="journal article" date="2023" name="IScience">
        <title>Live-bearing cockroach genome reveals convergent evolutionary mechanisms linked to viviparity in insects and beyond.</title>
        <authorList>
            <person name="Fouks B."/>
            <person name="Harrison M.C."/>
            <person name="Mikhailova A.A."/>
            <person name="Marchal E."/>
            <person name="English S."/>
            <person name="Carruthers M."/>
            <person name="Jennings E.C."/>
            <person name="Chiamaka E.L."/>
            <person name="Frigard R.A."/>
            <person name="Pippel M."/>
            <person name="Attardo G.M."/>
            <person name="Benoit J.B."/>
            <person name="Bornberg-Bauer E."/>
            <person name="Tobe S.S."/>
        </authorList>
    </citation>
    <scope>NUCLEOTIDE SEQUENCE</scope>
    <source>
        <strain evidence="1">Stay&amp;Tobe</strain>
    </source>
</reference>
<dbReference type="Pfam" id="PF06413">
    <property type="entry name" value="Neugrin"/>
    <property type="match status" value="1"/>
</dbReference>
<gene>
    <name evidence="1" type="ORF">L9F63_006987</name>
</gene>
<comment type="caution">
    <text evidence="1">The sequence shown here is derived from an EMBL/GenBank/DDBJ whole genome shotgun (WGS) entry which is preliminary data.</text>
</comment>
<dbReference type="PANTHER" id="PTHR13475">
    <property type="entry name" value="NEUGRIN"/>
    <property type="match status" value="1"/>
</dbReference>
<dbReference type="InterPro" id="IPR010487">
    <property type="entry name" value="NGRN/Rrg9"/>
</dbReference>
<protein>
    <recommendedName>
        <fullName evidence="3">Neurite outgrowth-associated protein</fullName>
    </recommendedName>
</protein>
<reference evidence="1" key="2">
    <citation type="submission" date="2023-05" db="EMBL/GenBank/DDBJ databases">
        <authorList>
            <person name="Fouks B."/>
        </authorList>
    </citation>
    <scope>NUCLEOTIDE SEQUENCE</scope>
    <source>
        <strain evidence="1">Stay&amp;Tobe</strain>
        <tissue evidence="1">Testes</tissue>
    </source>
</reference>
<evidence type="ECO:0000313" key="2">
    <source>
        <dbReference type="Proteomes" id="UP001233999"/>
    </source>
</evidence>
<proteinExistence type="predicted"/>
<dbReference type="EMBL" id="JASPKZ010009807">
    <property type="protein sequence ID" value="KAJ9576165.1"/>
    <property type="molecule type" value="Genomic_DNA"/>
</dbReference>
<organism evidence="1 2">
    <name type="scientific">Diploptera punctata</name>
    <name type="common">Pacific beetle cockroach</name>
    <dbReference type="NCBI Taxonomy" id="6984"/>
    <lineage>
        <taxon>Eukaryota</taxon>
        <taxon>Metazoa</taxon>
        <taxon>Ecdysozoa</taxon>
        <taxon>Arthropoda</taxon>
        <taxon>Hexapoda</taxon>
        <taxon>Insecta</taxon>
        <taxon>Pterygota</taxon>
        <taxon>Neoptera</taxon>
        <taxon>Polyneoptera</taxon>
        <taxon>Dictyoptera</taxon>
        <taxon>Blattodea</taxon>
        <taxon>Blaberoidea</taxon>
        <taxon>Blaberidae</taxon>
        <taxon>Diplopterinae</taxon>
        <taxon>Diploptera</taxon>
    </lineage>
</organism>
<evidence type="ECO:0008006" key="3">
    <source>
        <dbReference type="Google" id="ProtNLM"/>
    </source>
</evidence>
<dbReference type="PANTHER" id="PTHR13475:SF3">
    <property type="entry name" value="NEUGRIN"/>
    <property type="match status" value="1"/>
</dbReference>